<dbReference type="EMBL" id="JAENGP010000001">
    <property type="protein sequence ID" value="MBK1779708.1"/>
    <property type="molecule type" value="Genomic_DNA"/>
</dbReference>
<name>A0ABS1EAD4_9BURK</name>
<evidence type="ECO:0000256" key="1">
    <source>
        <dbReference type="SAM" id="Phobius"/>
    </source>
</evidence>
<evidence type="ECO:0000313" key="2">
    <source>
        <dbReference type="EMBL" id="MBK1779708.1"/>
    </source>
</evidence>
<evidence type="ECO:0000313" key="3">
    <source>
        <dbReference type="Proteomes" id="UP000635316"/>
    </source>
</evidence>
<keyword evidence="1" id="KW-0472">Membrane</keyword>
<protein>
    <submittedName>
        <fullName evidence="2">DUF2569 family protein</fullName>
    </submittedName>
</protein>
<proteinExistence type="predicted"/>
<keyword evidence="1" id="KW-1133">Transmembrane helix</keyword>
<feature type="transmembrane region" description="Helical" evidence="1">
    <location>
        <begin position="60"/>
        <end position="83"/>
    </location>
</feature>
<accession>A0ABS1EAD4</accession>
<feature type="transmembrane region" description="Helical" evidence="1">
    <location>
        <begin position="195"/>
        <end position="213"/>
    </location>
</feature>
<dbReference type="Proteomes" id="UP000635316">
    <property type="component" value="Unassembled WGS sequence"/>
</dbReference>
<sequence length="411" mass="46411">MNKVWTYIGVEKAKSYHLYGVKGWLLFFYIASMFGCLTELGGISNVLMGAEYTGWNLISLFPGIGINVFWILLCFVVISYLFASKHPKTRLIVISLLIATLFVKTYAFAQLGDIPGVGADLAIFVLGWIINVLIWIPYFIRSKRARLTFDNQIFVENSSLVDQHGYRLASWENEMDKNIEYPMLLPIKKSVSEHWFIYPAILFIVLTLLVLNINNNIPVSLSNNTYQQSNNTNAQKTVNVVKTQPVESLMFQNTINIPTFPQTEQPLIQSPTTNESPKFTSYPAQKTYYGKNVAVKLVSEFDHSFRTRLRATQNYQANFAGDYVLTAWGCGAMCLMGAAVNTQTGDVVSLPGSICCWQGDGENVIFKPNSRLLVLAGYINEEGEYGAHFYELKDKKFVHIKTNIVPKNSQF</sequence>
<keyword evidence="1" id="KW-0812">Transmembrane</keyword>
<keyword evidence="3" id="KW-1185">Reference proteome</keyword>
<feature type="transmembrane region" description="Helical" evidence="1">
    <location>
        <begin position="24"/>
        <end position="48"/>
    </location>
</feature>
<organism evidence="2 3">
    <name type="scientific">Advenella mandrilli</name>
    <dbReference type="NCBI Taxonomy" id="2800330"/>
    <lineage>
        <taxon>Bacteria</taxon>
        <taxon>Pseudomonadati</taxon>
        <taxon>Pseudomonadota</taxon>
        <taxon>Betaproteobacteria</taxon>
        <taxon>Burkholderiales</taxon>
        <taxon>Alcaligenaceae</taxon>
    </lineage>
</organism>
<gene>
    <name evidence="2" type="ORF">JHL22_00595</name>
</gene>
<comment type="caution">
    <text evidence="2">The sequence shown here is derived from an EMBL/GenBank/DDBJ whole genome shotgun (WGS) entry which is preliminary data.</text>
</comment>
<reference evidence="2 3" key="1">
    <citation type="submission" date="2020-12" db="EMBL/GenBank/DDBJ databases">
        <authorList>
            <person name="Lu T."/>
            <person name="Wang Q."/>
            <person name="Han X."/>
        </authorList>
    </citation>
    <scope>NUCLEOTIDE SEQUENCE [LARGE SCALE GENOMIC DNA]</scope>
    <source>
        <strain evidence="2 3">WQ 585</strain>
    </source>
</reference>
<feature type="transmembrane region" description="Helical" evidence="1">
    <location>
        <begin position="90"/>
        <end position="109"/>
    </location>
</feature>
<feature type="transmembrane region" description="Helical" evidence="1">
    <location>
        <begin position="121"/>
        <end position="140"/>
    </location>
</feature>
<dbReference type="RefSeq" id="WP_200232713.1">
    <property type="nucleotide sequence ID" value="NZ_JAENGP010000001.1"/>
</dbReference>